<keyword evidence="3" id="KW-0732">Signal</keyword>
<evidence type="ECO:0000256" key="4">
    <source>
        <dbReference type="ARBA" id="ARBA00023004"/>
    </source>
</evidence>
<dbReference type="EMBL" id="BARU01000218">
    <property type="protein sequence ID" value="GAH29060.1"/>
    <property type="molecule type" value="Genomic_DNA"/>
</dbReference>
<evidence type="ECO:0000256" key="5">
    <source>
        <dbReference type="ARBA" id="ARBA00023014"/>
    </source>
</evidence>
<dbReference type="AlphaFoldDB" id="X1F939"/>
<dbReference type="Pfam" id="PF13486">
    <property type="entry name" value="Dehalogenase"/>
    <property type="match status" value="1"/>
</dbReference>
<dbReference type="PROSITE" id="PS51379">
    <property type="entry name" value="4FE4S_FER_2"/>
    <property type="match status" value="1"/>
</dbReference>
<dbReference type="PANTHER" id="PTHR42827:SF1">
    <property type="entry name" value="IRON-SULFUR CLUSTER-BINDING PROTEIN"/>
    <property type="match status" value="1"/>
</dbReference>
<dbReference type="PROSITE" id="PS00198">
    <property type="entry name" value="4FE4S_FER_1"/>
    <property type="match status" value="1"/>
</dbReference>
<reference evidence="8" key="1">
    <citation type="journal article" date="2014" name="Front. Microbiol.">
        <title>High frequency of phylogenetically diverse reductive dehalogenase-homologous genes in deep subseafloor sedimentary metagenomes.</title>
        <authorList>
            <person name="Kawai M."/>
            <person name="Futagami T."/>
            <person name="Toyoda A."/>
            <person name="Takaki Y."/>
            <person name="Nishi S."/>
            <person name="Hori S."/>
            <person name="Arai W."/>
            <person name="Tsubouchi T."/>
            <person name="Morono Y."/>
            <person name="Uchiyama I."/>
            <person name="Ito T."/>
            <person name="Fujiyama A."/>
            <person name="Inagaki F."/>
            <person name="Takami H."/>
        </authorList>
    </citation>
    <scope>NUCLEOTIDE SEQUENCE</scope>
    <source>
        <strain evidence="8">Expedition CK06-06</strain>
    </source>
</reference>
<dbReference type="GO" id="GO:0046872">
    <property type="term" value="F:metal ion binding"/>
    <property type="evidence" value="ECO:0007669"/>
    <property type="project" value="UniProtKB-KW"/>
</dbReference>
<name>X1F939_9ZZZZ</name>
<comment type="subcellular location">
    <subcellularLocation>
        <location evidence="1">Cell envelope</location>
    </subcellularLocation>
</comment>
<dbReference type="InterPro" id="IPR017896">
    <property type="entry name" value="4Fe4S_Fe-S-bd"/>
</dbReference>
<protein>
    <submittedName>
        <fullName evidence="8">Putative reductive dehalogenase (RdhA)</fullName>
    </submittedName>
</protein>
<dbReference type="GO" id="GO:0030313">
    <property type="term" value="C:cell envelope"/>
    <property type="evidence" value="ECO:0007669"/>
    <property type="project" value="UniProtKB-SubCell"/>
</dbReference>
<dbReference type="NCBIfam" id="TIGR02486">
    <property type="entry name" value="RDH"/>
    <property type="match status" value="1"/>
</dbReference>
<keyword evidence="2" id="KW-0479">Metal-binding</keyword>
<evidence type="ECO:0000256" key="1">
    <source>
        <dbReference type="ARBA" id="ARBA00004196"/>
    </source>
</evidence>
<evidence type="ECO:0000313" key="8">
    <source>
        <dbReference type="EMBL" id="GAH29060.1"/>
    </source>
</evidence>
<evidence type="ECO:0000256" key="2">
    <source>
        <dbReference type="ARBA" id="ARBA00022723"/>
    </source>
</evidence>
<dbReference type="GO" id="GO:0051536">
    <property type="term" value="F:iron-sulfur cluster binding"/>
    <property type="evidence" value="ECO:0007669"/>
    <property type="project" value="UniProtKB-KW"/>
</dbReference>
<evidence type="ECO:0000256" key="6">
    <source>
        <dbReference type="ARBA" id="ARBA00023136"/>
    </source>
</evidence>
<keyword evidence="5" id="KW-0411">Iron-sulfur</keyword>
<organism evidence="8">
    <name type="scientific">marine sediment metagenome</name>
    <dbReference type="NCBI Taxonomy" id="412755"/>
    <lineage>
        <taxon>unclassified sequences</taxon>
        <taxon>metagenomes</taxon>
        <taxon>ecological metagenomes</taxon>
    </lineage>
</organism>
<dbReference type="PANTHER" id="PTHR42827">
    <property type="entry name" value="IRON-SULFUR CLUSTER-BINDING PROTEIN-RELATED"/>
    <property type="match status" value="1"/>
</dbReference>
<feature type="domain" description="4Fe-4S ferredoxin-type" evidence="7">
    <location>
        <begin position="280"/>
        <end position="311"/>
    </location>
</feature>
<dbReference type="Gene3D" id="3.30.70.20">
    <property type="match status" value="1"/>
</dbReference>
<keyword evidence="6" id="KW-0472">Membrane</keyword>
<dbReference type="InterPro" id="IPR017900">
    <property type="entry name" value="4Fe4S_Fe_S_CS"/>
</dbReference>
<dbReference type="SUPFAM" id="SSF54862">
    <property type="entry name" value="4Fe-4S ferredoxins"/>
    <property type="match status" value="1"/>
</dbReference>
<dbReference type="InterPro" id="IPR028894">
    <property type="entry name" value="RDH_dom"/>
</dbReference>
<evidence type="ECO:0000259" key="7">
    <source>
        <dbReference type="PROSITE" id="PS51379"/>
    </source>
</evidence>
<dbReference type="Pfam" id="PF12838">
    <property type="entry name" value="Fer4_7"/>
    <property type="match status" value="1"/>
</dbReference>
<sequence length="369" mass="41807">MEENTENLYEINESVYQRFEEKDHILYRWTWDKSLSTYRKMFEENIANHINSKKDGYSRIDFALVAAGWTVYEKFPFAFAWEREKPEGGDYGVNWMQSKYKIENPKTFTQRVKKVAKFFGASLVGIAKVNEKWIYKTGFIRPPLTSESDSKKDIREGNVQNSILESPINLPEGVNKVIVMGIEMDEIAVSTSPAQPASAATGIAYSKMAFVISCLGEFIRNLGYRAIQCGNDTALSIPLAIDAGFGALGRHGLLITPEYGPRVRICKVFTDLPLTSDGPNLNFIKKVDKFCKHCYKCAEACEPKAIIKDKEPNFEPPTISNNSGVKKYYVNVEKCFEFWVENSGDCGNCISACPFSGIKKFHTPLEFWE</sequence>
<proteinExistence type="predicted"/>
<comment type="caution">
    <text evidence="8">The sequence shown here is derived from an EMBL/GenBank/DDBJ whole genome shotgun (WGS) entry which is preliminary data.</text>
</comment>
<accession>X1F939</accession>
<gene>
    <name evidence="8" type="ORF">S03H2_00875</name>
</gene>
<dbReference type="InterPro" id="IPR012832">
    <property type="entry name" value="RDH"/>
</dbReference>
<keyword evidence="4" id="KW-0408">Iron</keyword>
<evidence type="ECO:0000256" key="3">
    <source>
        <dbReference type="ARBA" id="ARBA00022729"/>
    </source>
</evidence>